<name>A0AAD7QD67_QUISA</name>
<accession>A0AAD7QD67</accession>
<dbReference type="AlphaFoldDB" id="A0AAD7QD67"/>
<dbReference type="Proteomes" id="UP001163823">
    <property type="component" value="Chromosome 2"/>
</dbReference>
<organism evidence="1 2">
    <name type="scientific">Quillaja saponaria</name>
    <name type="common">Soap bark tree</name>
    <dbReference type="NCBI Taxonomy" id="32244"/>
    <lineage>
        <taxon>Eukaryota</taxon>
        <taxon>Viridiplantae</taxon>
        <taxon>Streptophyta</taxon>
        <taxon>Embryophyta</taxon>
        <taxon>Tracheophyta</taxon>
        <taxon>Spermatophyta</taxon>
        <taxon>Magnoliopsida</taxon>
        <taxon>eudicotyledons</taxon>
        <taxon>Gunneridae</taxon>
        <taxon>Pentapetalae</taxon>
        <taxon>rosids</taxon>
        <taxon>fabids</taxon>
        <taxon>Fabales</taxon>
        <taxon>Quillajaceae</taxon>
        <taxon>Quillaja</taxon>
    </lineage>
</organism>
<dbReference type="KEGG" id="qsa:O6P43_002728"/>
<dbReference type="EMBL" id="JARAOO010000002">
    <property type="protein sequence ID" value="KAJ7979316.1"/>
    <property type="molecule type" value="Genomic_DNA"/>
</dbReference>
<protein>
    <submittedName>
        <fullName evidence="1">Uncharacterized protein</fullName>
    </submittedName>
</protein>
<proteinExistence type="predicted"/>
<comment type="caution">
    <text evidence="1">The sequence shown here is derived from an EMBL/GenBank/DDBJ whole genome shotgun (WGS) entry which is preliminary data.</text>
</comment>
<keyword evidence="2" id="KW-1185">Reference proteome</keyword>
<sequence>MWTPIKEVLIELLIELITSDNCKIDDGTLTGGYLDFIEKNINARLPNCNIAIPDIELKDNNEPSNNNDKIKVDSGVIFIKEKLNCND</sequence>
<evidence type="ECO:0000313" key="2">
    <source>
        <dbReference type="Proteomes" id="UP001163823"/>
    </source>
</evidence>
<reference evidence="1" key="1">
    <citation type="journal article" date="2023" name="Science">
        <title>Elucidation of the pathway for biosynthesis of saponin adjuvants from the soapbark tree.</title>
        <authorList>
            <person name="Reed J."/>
            <person name="Orme A."/>
            <person name="El-Demerdash A."/>
            <person name="Owen C."/>
            <person name="Martin L.B.B."/>
            <person name="Misra R.C."/>
            <person name="Kikuchi S."/>
            <person name="Rejzek M."/>
            <person name="Martin A.C."/>
            <person name="Harkess A."/>
            <person name="Leebens-Mack J."/>
            <person name="Louveau T."/>
            <person name="Stephenson M.J."/>
            <person name="Osbourn A."/>
        </authorList>
    </citation>
    <scope>NUCLEOTIDE SEQUENCE</scope>
    <source>
        <strain evidence="1">S10</strain>
    </source>
</reference>
<gene>
    <name evidence="1" type="ORF">O6P43_002728</name>
</gene>
<evidence type="ECO:0000313" key="1">
    <source>
        <dbReference type="EMBL" id="KAJ7979316.1"/>
    </source>
</evidence>